<dbReference type="PROSITE" id="PS50097">
    <property type="entry name" value="BTB"/>
    <property type="match status" value="1"/>
</dbReference>
<dbReference type="EnsemblPlants" id="Pp3c19_7560V3.3">
    <property type="protein sequence ID" value="Pp3c19_7560V3.3"/>
    <property type="gene ID" value="Pp3c19_7560"/>
</dbReference>
<dbReference type="Pfam" id="PF12313">
    <property type="entry name" value="NPR1_like_C"/>
    <property type="match status" value="1"/>
</dbReference>
<dbReference type="Gramene" id="Pp3c19_7560V3.3">
    <property type="protein sequence ID" value="Pp3c19_7560V3.3"/>
    <property type="gene ID" value="Pp3c19_7560"/>
</dbReference>
<evidence type="ECO:0000256" key="2">
    <source>
        <dbReference type="ARBA" id="ARBA00022821"/>
    </source>
</evidence>
<dbReference type="SMR" id="A0A2K1IXL3"/>
<feature type="domain" description="BTB" evidence="6">
    <location>
        <begin position="48"/>
        <end position="123"/>
    </location>
</feature>
<evidence type="ECO:0000256" key="3">
    <source>
        <dbReference type="ARBA" id="ARBA00044947"/>
    </source>
</evidence>
<evidence type="ECO:0000256" key="4">
    <source>
        <dbReference type="PROSITE-ProRule" id="PRU00023"/>
    </source>
</evidence>
<evidence type="ECO:0000313" key="9">
    <source>
        <dbReference type="Proteomes" id="UP000006727"/>
    </source>
</evidence>
<comment type="similarity">
    <text evidence="3">Belongs to the plant 'ANKYRIN-BTB/POZ' family. 'NPR1-like' subfamily.</text>
</comment>
<feature type="region of interest" description="Disordered" evidence="5">
    <location>
        <begin position="562"/>
        <end position="601"/>
    </location>
</feature>
<protein>
    <recommendedName>
        <fullName evidence="6">BTB domain-containing protein</fullName>
    </recommendedName>
</protein>
<dbReference type="SUPFAM" id="SSF54695">
    <property type="entry name" value="POZ domain"/>
    <property type="match status" value="1"/>
</dbReference>
<reference evidence="8" key="3">
    <citation type="submission" date="2020-12" db="UniProtKB">
        <authorList>
            <consortium name="EnsemblPlants"/>
        </authorList>
    </citation>
    <scope>IDENTIFICATION</scope>
</reference>
<dbReference type="KEGG" id="ppp:112296075"/>
<dbReference type="PaxDb" id="3218-PP1S234_59V6.1"/>
<proteinExistence type="inferred from homology"/>
<dbReference type="Proteomes" id="UP000006727">
    <property type="component" value="Chromosome 19"/>
</dbReference>
<dbReference type="EnsemblPlants" id="Pp3c19_7560V3.2">
    <property type="protein sequence ID" value="Pp3c19_7560V3.2"/>
    <property type="gene ID" value="Pp3c19_7560"/>
</dbReference>
<evidence type="ECO:0000259" key="6">
    <source>
        <dbReference type="PROSITE" id="PS50097"/>
    </source>
</evidence>
<dbReference type="AlphaFoldDB" id="A0A2K1IXL3"/>
<name>A0A2K1IXL3_PHYPA</name>
<dbReference type="EMBL" id="ABEU02000019">
    <property type="protein sequence ID" value="PNR34020.1"/>
    <property type="molecule type" value="Genomic_DNA"/>
</dbReference>
<reference evidence="7 9" key="1">
    <citation type="journal article" date="2008" name="Science">
        <title>The Physcomitrella genome reveals evolutionary insights into the conquest of land by plants.</title>
        <authorList>
            <person name="Rensing S."/>
            <person name="Lang D."/>
            <person name="Zimmer A."/>
            <person name="Terry A."/>
            <person name="Salamov A."/>
            <person name="Shapiro H."/>
            <person name="Nishiyama T."/>
            <person name="Perroud P.-F."/>
            <person name="Lindquist E."/>
            <person name="Kamisugi Y."/>
            <person name="Tanahashi T."/>
            <person name="Sakakibara K."/>
            <person name="Fujita T."/>
            <person name="Oishi K."/>
            <person name="Shin-I T."/>
            <person name="Kuroki Y."/>
            <person name="Toyoda A."/>
            <person name="Suzuki Y."/>
            <person name="Hashimoto A."/>
            <person name="Yamaguchi K."/>
            <person name="Sugano A."/>
            <person name="Kohara Y."/>
            <person name="Fujiyama A."/>
            <person name="Anterola A."/>
            <person name="Aoki S."/>
            <person name="Ashton N."/>
            <person name="Barbazuk W.B."/>
            <person name="Barker E."/>
            <person name="Bennetzen J."/>
            <person name="Bezanilla M."/>
            <person name="Blankenship R."/>
            <person name="Cho S.H."/>
            <person name="Dutcher S."/>
            <person name="Estelle M."/>
            <person name="Fawcett J.A."/>
            <person name="Gundlach H."/>
            <person name="Hanada K."/>
            <person name="Heyl A."/>
            <person name="Hicks K.A."/>
            <person name="Hugh J."/>
            <person name="Lohr M."/>
            <person name="Mayer K."/>
            <person name="Melkozernov A."/>
            <person name="Murata T."/>
            <person name="Nelson D."/>
            <person name="Pils B."/>
            <person name="Prigge M."/>
            <person name="Reiss B."/>
            <person name="Renner T."/>
            <person name="Rombauts S."/>
            <person name="Rushton P."/>
            <person name="Sanderfoot A."/>
            <person name="Schween G."/>
            <person name="Shiu S.-H."/>
            <person name="Stueber K."/>
            <person name="Theodoulou F.L."/>
            <person name="Tu H."/>
            <person name="Van de Peer Y."/>
            <person name="Verrier P.J."/>
            <person name="Waters E."/>
            <person name="Wood A."/>
            <person name="Yang L."/>
            <person name="Cove D."/>
            <person name="Cuming A."/>
            <person name="Hasebe M."/>
            <person name="Lucas S."/>
            <person name="Mishler D.B."/>
            <person name="Reski R."/>
            <person name="Grigoriev I."/>
            <person name="Quatrano R.S."/>
            <person name="Boore J.L."/>
        </authorList>
    </citation>
    <scope>NUCLEOTIDE SEQUENCE [LARGE SCALE GENOMIC DNA]</scope>
    <source>
        <strain evidence="8 9">cv. Gransden 2004</strain>
    </source>
</reference>
<dbReference type="GO" id="GO:0042742">
    <property type="term" value="P:defense response to bacterium"/>
    <property type="evidence" value="ECO:0000318"/>
    <property type="project" value="GO_Central"/>
</dbReference>
<sequence length="601" mass="67002">MSDRSILQQVLLHSDGSGESSSGLTPLSLQKLGSDLETLIRIPDQEYSDLTIILDGKQVPIHRCILAARCPGIRKVFSEMGVTGGNRKLELEFSTIVEDGKIGYDAFMAVMSYVYSGKMELWLTGIACYDSTCVHITCRPIIDHVLEVLQLSLLLNLPEVTTVAEQHLIDHLENFQVDDMLHVYRSTAISECSELKSMYLTALASSSLDNLTAEKEFSGAALQQVRRFPKELRPGMLHLSASQEKQRKRIHRALDSDDIELVQLLLDEGKLDLNEACGLHYAAAYCHPRTLAHLLELDIADVNVRNERGMTVLHVAAWRRDPLAIAKLVEKGAQLQALTLDNQTALDISKRLTRKFNLVGEENFKDSLCVSILQQAERSVAVPNAAAAMLEQPCTEKDLMSKLLYLENRVALARLLYPREADIVMGISHLDSYATSTEILRNSSGSEITSRKRKSSVELNEEPTKRLAGLVGVTVADQSKENRLESLIRRCKTLQKAAEVARKYFPCYSAVIDKYVLDDDYVEPDEDCSVEDQLVKKKHFAELKGILQDCFSKGKVEEIKKAKKPIEKPIEEQRNPRTPNLPSSSSSTSSRGTSGSMISKV</sequence>
<dbReference type="Gramene" id="Pp3c19_7560V3.2">
    <property type="protein sequence ID" value="Pp3c19_7560V3.2"/>
    <property type="gene ID" value="Pp3c19_7560"/>
</dbReference>
<gene>
    <name evidence="8" type="primary">LOC112296075</name>
    <name evidence="7" type="ORF">PHYPA_023836</name>
</gene>
<dbReference type="InterPro" id="IPR036770">
    <property type="entry name" value="Ankyrin_rpt-contain_sf"/>
</dbReference>
<dbReference type="GO" id="GO:0050832">
    <property type="term" value="P:defense response to fungus"/>
    <property type="evidence" value="ECO:0000318"/>
    <property type="project" value="GO_Central"/>
</dbReference>
<dbReference type="SUPFAM" id="SSF48403">
    <property type="entry name" value="Ankyrin repeat"/>
    <property type="match status" value="1"/>
</dbReference>
<dbReference type="PANTHER" id="PTHR46475:SF1">
    <property type="entry name" value="REGULATORY PROTEIN NPR2"/>
    <property type="match status" value="1"/>
</dbReference>
<organism evidence="7">
    <name type="scientific">Physcomitrium patens</name>
    <name type="common">Spreading-leaved earth moss</name>
    <name type="synonym">Physcomitrella patens</name>
    <dbReference type="NCBI Taxonomy" id="3218"/>
    <lineage>
        <taxon>Eukaryota</taxon>
        <taxon>Viridiplantae</taxon>
        <taxon>Streptophyta</taxon>
        <taxon>Embryophyta</taxon>
        <taxon>Bryophyta</taxon>
        <taxon>Bryophytina</taxon>
        <taxon>Bryopsida</taxon>
        <taxon>Funariidae</taxon>
        <taxon>Funariales</taxon>
        <taxon>Funariaceae</taxon>
        <taxon>Physcomitrium</taxon>
    </lineage>
</organism>
<dbReference type="GO" id="GO:0005634">
    <property type="term" value="C:nucleus"/>
    <property type="evidence" value="ECO:0000318"/>
    <property type="project" value="GO_Central"/>
</dbReference>
<keyword evidence="2" id="KW-0611">Plant defense</keyword>
<keyword evidence="4" id="KW-0040">ANK repeat</keyword>
<dbReference type="STRING" id="3218.A0A2K1IXL3"/>
<dbReference type="FunCoup" id="A0A2K1IXL3">
    <property type="interactions" value="1335"/>
</dbReference>
<comment type="pathway">
    <text evidence="1">Protein modification; protein ubiquitination.</text>
</comment>
<feature type="compositionally biased region" description="Basic and acidic residues" evidence="5">
    <location>
        <begin position="562"/>
        <end position="575"/>
    </location>
</feature>
<dbReference type="Gene3D" id="3.30.710.10">
    <property type="entry name" value="Potassium Channel Kv1.1, Chain A"/>
    <property type="match status" value="1"/>
</dbReference>
<dbReference type="PANTHER" id="PTHR46475">
    <property type="entry name" value="REGULATORY PROTEIN NPR3"/>
    <property type="match status" value="1"/>
</dbReference>
<dbReference type="InterPro" id="IPR021094">
    <property type="entry name" value="NPR1/NIM1-like_C"/>
</dbReference>
<dbReference type="RefSeq" id="XP_024403981.1">
    <property type="nucleotide sequence ID" value="XM_024548213.2"/>
</dbReference>
<reference evidence="7 9" key="2">
    <citation type="journal article" date="2018" name="Plant J.">
        <title>The Physcomitrella patens chromosome-scale assembly reveals moss genome structure and evolution.</title>
        <authorList>
            <person name="Lang D."/>
            <person name="Ullrich K.K."/>
            <person name="Murat F."/>
            <person name="Fuchs J."/>
            <person name="Jenkins J."/>
            <person name="Haas F.B."/>
            <person name="Piednoel M."/>
            <person name="Gundlach H."/>
            <person name="Van Bel M."/>
            <person name="Meyberg R."/>
            <person name="Vives C."/>
            <person name="Morata J."/>
            <person name="Symeonidi A."/>
            <person name="Hiss M."/>
            <person name="Muchero W."/>
            <person name="Kamisugi Y."/>
            <person name="Saleh O."/>
            <person name="Blanc G."/>
            <person name="Decker E.L."/>
            <person name="van Gessel N."/>
            <person name="Grimwood J."/>
            <person name="Hayes R.D."/>
            <person name="Graham S.W."/>
            <person name="Gunter L.E."/>
            <person name="McDaniel S.F."/>
            <person name="Hoernstein S.N.W."/>
            <person name="Larsson A."/>
            <person name="Li F.W."/>
            <person name="Perroud P.F."/>
            <person name="Phillips J."/>
            <person name="Ranjan P."/>
            <person name="Rokshar D.S."/>
            <person name="Rothfels C.J."/>
            <person name="Schneider L."/>
            <person name="Shu S."/>
            <person name="Stevenson D.W."/>
            <person name="Thummler F."/>
            <person name="Tillich M."/>
            <person name="Villarreal Aguilar J.C."/>
            <person name="Widiez T."/>
            <person name="Wong G.K."/>
            <person name="Wymore A."/>
            <person name="Zhang Y."/>
            <person name="Zimmer A.D."/>
            <person name="Quatrano R.S."/>
            <person name="Mayer K.F.X."/>
            <person name="Goodstein D."/>
            <person name="Casacuberta J.M."/>
            <person name="Vandepoele K."/>
            <person name="Reski R."/>
            <person name="Cuming A.C."/>
            <person name="Tuskan G.A."/>
            <person name="Maumus F."/>
            <person name="Salse J."/>
            <person name="Schmutz J."/>
            <person name="Rensing S.A."/>
        </authorList>
    </citation>
    <scope>NUCLEOTIDE SEQUENCE [LARGE SCALE GENOMIC DNA]</scope>
    <source>
        <strain evidence="8 9">cv. Gransden 2004</strain>
    </source>
</reference>
<dbReference type="Gramene" id="Pp3c19_7560V3.4">
    <property type="protein sequence ID" value="Pp3c19_7560V3.4"/>
    <property type="gene ID" value="Pp3c19_7560"/>
</dbReference>
<dbReference type="GeneID" id="112296075"/>
<dbReference type="EnsemblPlants" id="Pp3c19_7560V3.4">
    <property type="protein sequence ID" value="Pp3c19_7560V3.4"/>
    <property type="gene ID" value="Pp3c19_7560"/>
</dbReference>
<dbReference type="GO" id="GO:2000022">
    <property type="term" value="P:regulation of jasmonic acid mediated signaling pathway"/>
    <property type="evidence" value="ECO:0000318"/>
    <property type="project" value="GO_Central"/>
</dbReference>
<dbReference type="CDD" id="cd18310">
    <property type="entry name" value="BTB_POZ_NPR_plant"/>
    <property type="match status" value="1"/>
</dbReference>
<dbReference type="InterPro" id="IPR011333">
    <property type="entry name" value="SKP1/BTB/POZ_sf"/>
</dbReference>
<dbReference type="GO" id="GO:0009862">
    <property type="term" value="P:systemic acquired resistance, salicylic acid mediated signaling pathway"/>
    <property type="evidence" value="ECO:0007669"/>
    <property type="project" value="InterPro"/>
</dbReference>
<dbReference type="OrthoDB" id="71307at2759"/>
<dbReference type="InterPro" id="IPR002110">
    <property type="entry name" value="Ankyrin_rpt"/>
</dbReference>
<evidence type="ECO:0000256" key="1">
    <source>
        <dbReference type="ARBA" id="ARBA00004906"/>
    </source>
</evidence>
<dbReference type="Pfam" id="PF12796">
    <property type="entry name" value="Ank_2"/>
    <property type="match status" value="1"/>
</dbReference>
<dbReference type="Gramene" id="Pp3c19_7560V3.1">
    <property type="protein sequence ID" value="Pp3c19_7560V3.1"/>
    <property type="gene ID" value="Pp3c19_7560"/>
</dbReference>
<evidence type="ECO:0000313" key="7">
    <source>
        <dbReference type="EMBL" id="PNR34020.1"/>
    </source>
</evidence>
<dbReference type="PROSITE" id="PS50088">
    <property type="entry name" value="ANK_REPEAT"/>
    <property type="match status" value="1"/>
</dbReference>
<dbReference type="InterPro" id="IPR000210">
    <property type="entry name" value="BTB/POZ_dom"/>
</dbReference>
<dbReference type="RefSeq" id="XP_024403980.1">
    <property type="nucleotide sequence ID" value="XM_024548212.2"/>
</dbReference>
<dbReference type="GO" id="GO:2000031">
    <property type="term" value="P:regulation of salicylic acid mediated signaling pathway"/>
    <property type="evidence" value="ECO:0007669"/>
    <property type="project" value="InterPro"/>
</dbReference>
<evidence type="ECO:0000256" key="5">
    <source>
        <dbReference type="SAM" id="MobiDB-lite"/>
    </source>
</evidence>
<dbReference type="SMART" id="SM00225">
    <property type="entry name" value="BTB"/>
    <property type="match status" value="1"/>
</dbReference>
<dbReference type="SMART" id="SM00248">
    <property type="entry name" value="ANK"/>
    <property type="match status" value="3"/>
</dbReference>
<feature type="compositionally biased region" description="Low complexity" evidence="5">
    <location>
        <begin position="583"/>
        <end position="601"/>
    </location>
</feature>
<keyword evidence="9" id="KW-1185">Reference proteome</keyword>
<evidence type="ECO:0000313" key="8">
    <source>
        <dbReference type="EnsemblPlants" id="Pp3c19_7560V3.1"/>
    </source>
</evidence>
<dbReference type="InterPro" id="IPR044292">
    <property type="entry name" value="NPR"/>
</dbReference>
<feature type="repeat" description="ANK" evidence="4">
    <location>
        <begin position="308"/>
        <end position="340"/>
    </location>
</feature>
<dbReference type="Pfam" id="PF00651">
    <property type="entry name" value="BTB"/>
    <property type="match status" value="1"/>
</dbReference>
<accession>A0A2K1IXL3</accession>
<dbReference type="EnsemblPlants" id="Pp3c19_7560V3.1">
    <property type="protein sequence ID" value="Pp3c19_7560V3.1"/>
    <property type="gene ID" value="Pp3c19_7560"/>
</dbReference>
<dbReference type="Gene3D" id="1.25.40.20">
    <property type="entry name" value="Ankyrin repeat-containing domain"/>
    <property type="match status" value="1"/>
</dbReference>